<comment type="cofactor">
    <cofactor evidence="1">
        <name>Mg(2+)</name>
        <dbReference type="ChEBI" id="CHEBI:18420"/>
    </cofactor>
</comment>
<dbReference type="GO" id="GO:0004659">
    <property type="term" value="F:prenyltransferase activity"/>
    <property type="evidence" value="ECO:0007669"/>
    <property type="project" value="InterPro"/>
</dbReference>
<evidence type="ECO:0000256" key="7">
    <source>
        <dbReference type="ARBA" id="ARBA00023136"/>
    </source>
</evidence>
<reference evidence="9" key="1">
    <citation type="submission" date="2016-10" db="EMBL/GenBank/DDBJ databases">
        <title>Sequence of Gallionella enrichment culture.</title>
        <authorList>
            <person name="Poehlein A."/>
            <person name="Muehling M."/>
            <person name="Daniel R."/>
        </authorList>
    </citation>
    <scope>NUCLEOTIDE SEQUENCE</scope>
</reference>
<dbReference type="EC" id="2.5.1.-" evidence="9"/>
<dbReference type="InterPro" id="IPR039653">
    <property type="entry name" value="Prenyltransferase"/>
</dbReference>
<dbReference type="InterPro" id="IPR030470">
    <property type="entry name" value="UbiA_prenylTrfase_CS"/>
</dbReference>
<feature type="transmembrane region" description="Helical" evidence="8">
    <location>
        <begin position="265"/>
        <end position="285"/>
    </location>
</feature>
<comment type="similarity">
    <text evidence="3">Belongs to the UbiA prenyltransferase family.</text>
</comment>
<dbReference type="InterPro" id="IPR006370">
    <property type="entry name" value="HB_polyprenyltransferase-like"/>
</dbReference>
<dbReference type="GO" id="GO:0005886">
    <property type="term" value="C:plasma membrane"/>
    <property type="evidence" value="ECO:0007669"/>
    <property type="project" value="TreeGrafter"/>
</dbReference>
<keyword evidence="6 8" id="KW-1133">Transmembrane helix</keyword>
<evidence type="ECO:0000256" key="6">
    <source>
        <dbReference type="ARBA" id="ARBA00022989"/>
    </source>
</evidence>
<evidence type="ECO:0000256" key="1">
    <source>
        <dbReference type="ARBA" id="ARBA00001946"/>
    </source>
</evidence>
<feature type="transmembrane region" description="Helical" evidence="8">
    <location>
        <begin position="170"/>
        <end position="187"/>
    </location>
</feature>
<keyword evidence="4 9" id="KW-0808">Transferase</keyword>
<evidence type="ECO:0000256" key="5">
    <source>
        <dbReference type="ARBA" id="ARBA00022692"/>
    </source>
</evidence>
<feature type="transmembrane region" description="Helical" evidence="8">
    <location>
        <begin position="72"/>
        <end position="96"/>
    </location>
</feature>
<feature type="transmembrane region" description="Helical" evidence="8">
    <location>
        <begin position="117"/>
        <end position="137"/>
    </location>
</feature>
<dbReference type="PANTHER" id="PTHR11048:SF28">
    <property type="entry name" value="4-HYDROXYBENZOATE POLYPRENYLTRANSFERASE, MITOCHONDRIAL"/>
    <property type="match status" value="1"/>
</dbReference>
<dbReference type="AlphaFoldDB" id="A0A1J5SCC8"/>
<dbReference type="InterPro" id="IPR000537">
    <property type="entry name" value="UbiA_prenyltransferase"/>
</dbReference>
<feature type="transmembrane region" description="Helical" evidence="8">
    <location>
        <begin position="49"/>
        <end position="66"/>
    </location>
</feature>
<dbReference type="Pfam" id="PF01040">
    <property type="entry name" value="UbiA"/>
    <property type="match status" value="1"/>
</dbReference>
<feature type="transmembrane region" description="Helical" evidence="8">
    <location>
        <begin position="143"/>
        <end position="161"/>
    </location>
</feature>
<dbReference type="EMBL" id="MLJW01000045">
    <property type="protein sequence ID" value="OIR06145.1"/>
    <property type="molecule type" value="Genomic_DNA"/>
</dbReference>
<accession>A0A1J5SCC8</accession>
<evidence type="ECO:0000256" key="4">
    <source>
        <dbReference type="ARBA" id="ARBA00022679"/>
    </source>
</evidence>
<comment type="subcellular location">
    <subcellularLocation>
        <location evidence="2">Membrane</location>
        <topology evidence="2">Multi-pass membrane protein</topology>
    </subcellularLocation>
</comment>
<dbReference type="Gene3D" id="1.10.357.140">
    <property type="entry name" value="UbiA prenyltransferase"/>
    <property type="match status" value="1"/>
</dbReference>
<feature type="transmembrane region" description="Helical" evidence="8">
    <location>
        <begin position="193"/>
        <end position="216"/>
    </location>
</feature>
<keyword evidence="5 8" id="KW-0812">Transmembrane</keyword>
<dbReference type="FunFam" id="1.20.120.1780:FF:000001">
    <property type="entry name" value="4-hydroxybenzoate octaprenyltransferase"/>
    <property type="match status" value="1"/>
</dbReference>
<evidence type="ECO:0000313" key="9">
    <source>
        <dbReference type="EMBL" id="OIR06145.1"/>
    </source>
</evidence>
<dbReference type="CDD" id="cd13959">
    <property type="entry name" value="PT_UbiA_COQ2"/>
    <property type="match status" value="1"/>
</dbReference>
<keyword evidence="7 8" id="KW-0472">Membrane</keyword>
<organism evidence="9">
    <name type="scientific">mine drainage metagenome</name>
    <dbReference type="NCBI Taxonomy" id="410659"/>
    <lineage>
        <taxon>unclassified sequences</taxon>
        <taxon>metagenomes</taxon>
        <taxon>ecological metagenomes</taxon>
    </lineage>
</organism>
<dbReference type="FunFam" id="1.10.357.140:FF:000008">
    <property type="entry name" value="4-hydroxybenzoate octaprenyltransferase"/>
    <property type="match status" value="1"/>
</dbReference>
<dbReference type="GO" id="GO:0006744">
    <property type="term" value="P:ubiquinone biosynthetic process"/>
    <property type="evidence" value="ECO:0007669"/>
    <property type="project" value="TreeGrafter"/>
</dbReference>
<dbReference type="PROSITE" id="PS00943">
    <property type="entry name" value="UBIA"/>
    <property type="match status" value="1"/>
</dbReference>
<feature type="transmembrane region" description="Helical" evidence="8">
    <location>
        <begin position="237"/>
        <end position="259"/>
    </location>
</feature>
<dbReference type="InterPro" id="IPR044878">
    <property type="entry name" value="UbiA_sf"/>
</dbReference>
<dbReference type="Gene3D" id="1.20.120.1780">
    <property type="entry name" value="UbiA prenyltransferase"/>
    <property type="match status" value="1"/>
</dbReference>
<evidence type="ECO:0000256" key="2">
    <source>
        <dbReference type="ARBA" id="ARBA00004141"/>
    </source>
</evidence>
<evidence type="ECO:0000256" key="3">
    <source>
        <dbReference type="ARBA" id="ARBA00005985"/>
    </source>
</evidence>
<dbReference type="NCBIfam" id="TIGR01474">
    <property type="entry name" value="ubiA_proteo"/>
    <property type="match status" value="1"/>
</dbReference>
<name>A0A1J5SCC8_9ZZZZ</name>
<gene>
    <name evidence="9" type="primary">ubiA_3</name>
    <name evidence="9" type="ORF">GALL_116170</name>
</gene>
<sequence length="312" mass="34829">MAPIMQDQSSSIAAERAHLSDIHPDDWVENLLPEWMRPYARLARLDRPIGSWLTLFPALWGLLMAGPGWRQWYLFPVCVLGAFAMRGAGSTANDLWDREFDGRVARTRLRPLASGQVSVFRAVVFLGLQLLLSLLLLLTLPRLSILLGVAILPVVLIYPALKRVTHWPQVALGICFNWGILITWAAVRDDHFQVPLLLWMGAVFWQIGYDTIYAYVDWVDDVSVGLKSTAIRFDRQGRLWVACFYAVAALCWLLAGWAAGAAPGYYAVLALVAGHLAWQAAIFHVDQPARSLMLFRANFWPALVFCAAAALA</sequence>
<dbReference type="PANTHER" id="PTHR11048">
    <property type="entry name" value="PRENYLTRANSFERASES"/>
    <property type="match status" value="1"/>
</dbReference>
<comment type="caution">
    <text evidence="9">The sequence shown here is derived from an EMBL/GenBank/DDBJ whole genome shotgun (WGS) entry which is preliminary data.</text>
</comment>
<protein>
    <submittedName>
        <fullName evidence="9">4-hydroxybenzoate octaprenyltransferase</fullName>
        <ecNumber evidence="9">2.5.1.-</ecNumber>
    </submittedName>
</protein>
<evidence type="ECO:0000256" key="8">
    <source>
        <dbReference type="SAM" id="Phobius"/>
    </source>
</evidence>
<proteinExistence type="inferred from homology"/>
<feature type="transmembrane region" description="Helical" evidence="8">
    <location>
        <begin position="292"/>
        <end position="311"/>
    </location>
</feature>
<dbReference type="HAMAP" id="MF_01635">
    <property type="entry name" value="UbiA"/>
    <property type="match status" value="1"/>
</dbReference>